<feature type="domain" description="Chitin-binding type-2" evidence="2">
    <location>
        <begin position="285"/>
        <end position="347"/>
    </location>
</feature>
<dbReference type="OrthoDB" id="10676256at2759"/>
<comment type="caution">
    <text evidence="3">The sequence shown here is derived from an EMBL/GenBank/DDBJ whole genome shotgun (WGS) entry which is preliminary data.</text>
</comment>
<feature type="chain" id="PRO_5035472146" description="Chitin-binding type-2 domain-containing protein" evidence="1">
    <location>
        <begin position="17"/>
        <end position="508"/>
    </location>
</feature>
<dbReference type="GO" id="GO:0008061">
    <property type="term" value="F:chitin binding"/>
    <property type="evidence" value="ECO:0007669"/>
    <property type="project" value="InterPro"/>
</dbReference>
<feature type="domain" description="Chitin-binding type-2" evidence="2">
    <location>
        <begin position="24"/>
        <end position="83"/>
    </location>
</feature>
<dbReference type="GO" id="GO:0005576">
    <property type="term" value="C:extracellular region"/>
    <property type="evidence" value="ECO:0007669"/>
    <property type="project" value="InterPro"/>
</dbReference>
<dbReference type="SUPFAM" id="SSF57625">
    <property type="entry name" value="Invertebrate chitin-binding proteins"/>
    <property type="match status" value="1"/>
</dbReference>
<protein>
    <recommendedName>
        <fullName evidence="2">Chitin-binding type-2 domain-containing protein</fullName>
    </recommendedName>
</protein>
<keyword evidence="4" id="KW-1185">Reference proteome</keyword>
<feature type="domain" description="Chitin-binding type-2" evidence="2">
    <location>
        <begin position="210"/>
        <end position="271"/>
    </location>
</feature>
<evidence type="ECO:0000313" key="3">
    <source>
        <dbReference type="EMBL" id="KAG8229152.1"/>
    </source>
</evidence>
<dbReference type="Proteomes" id="UP000792457">
    <property type="component" value="Unassembled WGS sequence"/>
</dbReference>
<dbReference type="InterPro" id="IPR036508">
    <property type="entry name" value="Chitin-bd_dom_sf"/>
</dbReference>
<dbReference type="InterPro" id="IPR002557">
    <property type="entry name" value="Chitin-bd_dom"/>
</dbReference>
<reference evidence="3" key="1">
    <citation type="submission" date="2013-04" db="EMBL/GenBank/DDBJ databases">
        <authorList>
            <person name="Qu J."/>
            <person name="Murali S.C."/>
            <person name="Bandaranaike D."/>
            <person name="Bellair M."/>
            <person name="Blankenburg K."/>
            <person name="Chao H."/>
            <person name="Dinh H."/>
            <person name="Doddapaneni H."/>
            <person name="Downs B."/>
            <person name="Dugan-Rocha S."/>
            <person name="Elkadiri S."/>
            <person name="Gnanaolivu R.D."/>
            <person name="Hernandez B."/>
            <person name="Javaid M."/>
            <person name="Jayaseelan J.C."/>
            <person name="Lee S."/>
            <person name="Li M."/>
            <person name="Ming W."/>
            <person name="Munidasa M."/>
            <person name="Muniz J."/>
            <person name="Nguyen L."/>
            <person name="Ongeri F."/>
            <person name="Osuji N."/>
            <person name="Pu L.-L."/>
            <person name="Puazo M."/>
            <person name="Qu C."/>
            <person name="Quiroz J."/>
            <person name="Raj R."/>
            <person name="Weissenberger G."/>
            <person name="Xin Y."/>
            <person name="Zou X."/>
            <person name="Han Y."/>
            <person name="Richards S."/>
            <person name="Worley K."/>
            <person name="Muzny D."/>
            <person name="Gibbs R."/>
        </authorList>
    </citation>
    <scope>NUCLEOTIDE SEQUENCE</scope>
    <source>
        <strain evidence="3">Sampled in the wild</strain>
    </source>
</reference>
<dbReference type="AlphaFoldDB" id="A0A8K0K7G7"/>
<name>A0A8K0K7G7_LADFU</name>
<proteinExistence type="predicted"/>
<accession>A0A8K0K7G7</accession>
<evidence type="ECO:0000256" key="1">
    <source>
        <dbReference type="SAM" id="SignalP"/>
    </source>
</evidence>
<evidence type="ECO:0000259" key="2">
    <source>
        <dbReference type="SMART" id="SM00494"/>
    </source>
</evidence>
<reference evidence="3" key="2">
    <citation type="submission" date="2017-10" db="EMBL/GenBank/DDBJ databases">
        <title>Ladona fulva Genome sequencing and assembly.</title>
        <authorList>
            <person name="Murali S."/>
            <person name="Richards S."/>
            <person name="Bandaranaike D."/>
            <person name="Bellair M."/>
            <person name="Blankenburg K."/>
            <person name="Chao H."/>
            <person name="Dinh H."/>
            <person name="Doddapaneni H."/>
            <person name="Dugan-Rocha S."/>
            <person name="Elkadiri S."/>
            <person name="Gnanaolivu R."/>
            <person name="Hernandez B."/>
            <person name="Skinner E."/>
            <person name="Javaid M."/>
            <person name="Lee S."/>
            <person name="Li M."/>
            <person name="Ming W."/>
            <person name="Munidasa M."/>
            <person name="Muniz J."/>
            <person name="Nguyen L."/>
            <person name="Hughes D."/>
            <person name="Osuji N."/>
            <person name="Pu L.-L."/>
            <person name="Puazo M."/>
            <person name="Qu C."/>
            <person name="Quiroz J."/>
            <person name="Raj R."/>
            <person name="Weissenberger G."/>
            <person name="Xin Y."/>
            <person name="Zou X."/>
            <person name="Han Y."/>
            <person name="Worley K."/>
            <person name="Muzny D."/>
            <person name="Gibbs R."/>
        </authorList>
    </citation>
    <scope>NUCLEOTIDE SEQUENCE</scope>
    <source>
        <strain evidence="3">Sampled in the wild</strain>
    </source>
</reference>
<organism evidence="3 4">
    <name type="scientific">Ladona fulva</name>
    <name type="common">Scarce chaser dragonfly</name>
    <name type="synonym">Libellula fulva</name>
    <dbReference type="NCBI Taxonomy" id="123851"/>
    <lineage>
        <taxon>Eukaryota</taxon>
        <taxon>Metazoa</taxon>
        <taxon>Ecdysozoa</taxon>
        <taxon>Arthropoda</taxon>
        <taxon>Hexapoda</taxon>
        <taxon>Insecta</taxon>
        <taxon>Pterygota</taxon>
        <taxon>Palaeoptera</taxon>
        <taxon>Odonata</taxon>
        <taxon>Epiprocta</taxon>
        <taxon>Anisoptera</taxon>
        <taxon>Libelluloidea</taxon>
        <taxon>Libellulidae</taxon>
        <taxon>Ladona</taxon>
    </lineage>
</organism>
<dbReference type="SMART" id="SM00494">
    <property type="entry name" value="ChtBD2"/>
    <property type="match status" value="3"/>
</dbReference>
<keyword evidence="1" id="KW-0732">Signal</keyword>
<evidence type="ECO:0000313" key="4">
    <source>
        <dbReference type="Proteomes" id="UP000792457"/>
    </source>
</evidence>
<feature type="signal peptide" evidence="1">
    <location>
        <begin position="1"/>
        <end position="16"/>
    </location>
</feature>
<sequence length="508" mass="56984">MRCTVLLVALVATVSAIPSYLDTQECTKCSPCLKDNDYKVPVSDVCSYCHCSPDQTPTLEKCPFGTEYDATVDDCVPSTRCGDPRCESYCEACYHDIKFNSTDPCGYCECKNNGLMEYHHCPEGTGWENYECVPKAECSVNPMCNASLWVPCYIDMGIKFPSFDPCGYCEVTSGGMEYHHCPAGTGWDHYECVPKDECCHTDGCSKYTCPPCYHGMRLRFPNPYDTCGFCCCESVDGSSVEVPIPMECPEDMVFDPEVSNCVYQENRVCHKKEECCNGCADIECPPCYHGMRLRFPDPYDSCGFCCCEPETGNSTHEIAVPKKCPEDMVFDPDQNNCVYEPNRVCHKKECFTTTHTLPTITTPKTCPTPPPNCDVTCPPEHYGERWLMANPVDPCSFCCCEPDGTGNEIPHFKTCWEHDQYFDPVDKVCKRNGTICPRPPPDHHEDCRNPSDKDGCHLMVSLCDYDADGHLPNPYDDRSFCQCDHENIHWMPCPPGTVRFIDSAGACV</sequence>
<gene>
    <name evidence="3" type="ORF">J437_LFUL009222</name>
</gene>
<dbReference type="EMBL" id="KZ308413">
    <property type="protein sequence ID" value="KAG8229152.1"/>
    <property type="molecule type" value="Genomic_DNA"/>
</dbReference>